<gene>
    <name evidence="1" type="ORF">O6H91_07G020000</name>
</gene>
<dbReference type="Proteomes" id="UP001162992">
    <property type="component" value="Chromosome 7"/>
</dbReference>
<reference evidence="2" key="1">
    <citation type="journal article" date="2024" name="Proc. Natl. Acad. Sci. U.S.A.">
        <title>Extraordinary preservation of gene collinearity over three hundred million years revealed in homosporous lycophytes.</title>
        <authorList>
            <person name="Li C."/>
            <person name="Wickell D."/>
            <person name="Kuo L.Y."/>
            <person name="Chen X."/>
            <person name="Nie B."/>
            <person name="Liao X."/>
            <person name="Peng D."/>
            <person name="Ji J."/>
            <person name="Jenkins J."/>
            <person name="Williams M."/>
            <person name="Shu S."/>
            <person name="Plott C."/>
            <person name="Barry K."/>
            <person name="Rajasekar S."/>
            <person name="Grimwood J."/>
            <person name="Han X."/>
            <person name="Sun S."/>
            <person name="Hou Z."/>
            <person name="He W."/>
            <person name="Dai G."/>
            <person name="Sun C."/>
            <person name="Schmutz J."/>
            <person name="Leebens-Mack J.H."/>
            <person name="Li F.W."/>
            <person name="Wang L."/>
        </authorList>
    </citation>
    <scope>NUCLEOTIDE SEQUENCE [LARGE SCALE GENOMIC DNA]</scope>
    <source>
        <strain evidence="2">cv. PW_Plant_1</strain>
    </source>
</reference>
<sequence>MIMNVVRWPLRNWASKKFKVELALHRLEGLHEAELGLEDAKLAVDVKWNGPRRALSSHFRRKSKTERTSEMAVAEGTVPFEQEFEKVCALTLSKCNKFFQPWLVFLVIRKVTPKPSYAKNSSLVLGTAVVDLATFAPTSGDASETTAISFRHDLGAQIEVSLSVTFNFVELPTVHHCHSEVLHQIVAPTFSCISGTLLWHRNSRGEIVLLKRIKRNGRKRSLTEVQEKKVLSESVTPESEKLSPLSDKSSYGSLDLIEFDSVDERDDNDDVTEENVSSQISLGYSSIAGTNLALGGSFHSDLDELEENNEYSDMLSLHRAASPISSPLMEETSSDSDQNQTQSSMRSLLSWRKRKLTFRSPKAKGAPLLNKAYGENGGDEIDWDRRQSSLPLTVVQGEDKLEAIVGHDGWDFGETFRVGSWEHKVIVSRDDHMKLSAEVFFASIDQRSESAAGESACTALVVVIADWLHKHKNIMPINAEFNTIIREGSAEWRRLCEEERYKDHFSDGHFDLETIIQAAIRPLSVVSERSFIGFFQPEDLGDSASQFLQGAMSFDSIWNEIQSNGPAIYVVSWNDHFFVLKMEESCCYLIDTLGERLYECCNQAFIVKFDELTYLRHIFAGDPQHNPVPENKPTATVSHNSIDTVKETDHCAPASLPKEQPILNTTEIEIEIEKPNMKDTLTDPIPSEKSKPMGSSEGQAFLYSGKNACREFIRGFLAALPLRELQNDLKKGVQDKNYLHRRLQIEFHFTRSQSDLQLIG</sequence>
<name>A0ACC2D3T9_DIPCM</name>
<evidence type="ECO:0000313" key="1">
    <source>
        <dbReference type="EMBL" id="KAJ7548627.1"/>
    </source>
</evidence>
<proteinExistence type="predicted"/>
<organism evidence="1 2">
    <name type="scientific">Diphasiastrum complanatum</name>
    <name type="common">Issler's clubmoss</name>
    <name type="synonym">Lycopodium complanatum</name>
    <dbReference type="NCBI Taxonomy" id="34168"/>
    <lineage>
        <taxon>Eukaryota</taxon>
        <taxon>Viridiplantae</taxon>
        <taxon>Streptophyta</taxon>
        <taxon>Embryophyta</taxon>
        <taxon>Tracheophyta</taxon>
        <taxon>Lycopodiopsida</taxon>
        <taxon>Lycopodiales</taxon>
        <taxon>Lycopodiaceae</taxon>
        <taxon>Lycopodioideae</taxon>
        <taxon>Diphasiastrum</taxon>
    </lineage>
</organism>
<accession>A0ACC2D3T9</accession>
<protein>
    <submittedName>
        <fullName evidence="1">Uncharacterized protein</fullName>
    </submittedName>
</protein>
<evidence type="ECO:0000313" key="2">
    <source>
        <dbReference type="Proteomes" id="UP001162992"/>
    </source>
</evidence>
<comment type="caution">
    <text evidence="1">The sequence shown here is derived from an EMBL/GenBank/DDBJ whole genome shotgun (WGS) entry which is preliminary data.</text>
</comment>
<dbReference type="EMBL" id="CM055098">
    <property type="protein sequence ID" value="KAJ7548627.1"/>
    <property type="molecule type" value="Genomic_DNA"/>
</dbReference>
<keyword evidence="2" id="KW-1185">Reference proteome</keyword>